<evidence type="ECO:0000313" key="3">
    <source>
        <dbReference type="EMBL" id="CAF1173396.1"/>
    </source>
</evidence>
<keyword evidence="6" id="KW-1185">Reference proteome</keyword>
<proteinExistence type="predicted"/>
<evidence type="ECO:0000313" key="2">
    <source>
        <dbReference type="EMBL" id="CAF1021790.1"/>
    </source>
</evidence>
<dbReference type="PANTHER" id="PTHR47052:SF3">
    <property type="entry name" value="INGRESSION PROTEIN 1"/>
    <property type="match status" value="1"/>
</dbReference>
<dbReference type="Proteomes" id="UP000663829">
    <property type="component" value="Unassembled WGS sequence"/>
</dbReference>
<dbReference type="AlphaFoldDB" id="A0A814U939"/>
<dbReference type="Pfam" id="PF00168">
    <property type="entry name" value="C2"/>
    <property type="match status" value="1"/>
</dbReference>
<dbReference type="InterPro" id="IPR052981">
    <property type="entry name" value="Ingression_C2_domain"/>
</dbReference>
<dbReference type="InterPro" id="IPR000008">
    <property type="entry name" value="C2_dom"/>
</dbReference>
<feature type="domain" description="C2" evidence="1">
    <location>
        <begin position="76"/>
        <end position="194"/>
    </location>
</feature>
<evidence type="ECO:0000313" key="4">
    <source>
        <dbReference type="EMBL" id="CAF3790486.1"/>
    </source>
</evidence>
<organism evidence="3 6">
    <name type="scientific">Didymodactylos carnosus</name>
    <dbReference type="NCBI Taxonomy" id="1234261"/>
    <lineage>
        <taxon>Eukaryota</taxon>
        <taxon>Metazoa</taxon>
        <taxon>Spiralia</taxon>
        <taxon>Gnathifera</taxon>
        <taxon>Rotifera</taxon>
        <taxon>Eurotatoria</taxon>
        <taxon>Bdelloidea</taxon>
        <taxon>Philodinida</taxon>
        <taxon>Philodinidae</taxon>
        <taxon>Didymodactylos</taxon>
    </lineage>
</organism>
<reference evidence="3" key="1">
    <citation type="submission" date="2021-02" db="EMBL/GenBank/DDBJ databases">
        <authorList>
            <person name="Nowell W R."/>
        </authorList>
    </citation>
    <scope>NUCLEOTIDE SEQUENCE</scope>
</reference>
<evidence type="ECO:0000259" key="1">
    <source>
        <dbReference type="PROSITE" id="PS50004"/>
    </source>
</evidence>
<accession>A0A814U939</accession>
<dbReference type="Gene3D" id="2.60.40.150">
    <property type="entry name" value="C2 domain"/>
    <property type="match status" value="1"/>
</dbReference>
<sequence>MLDIADEFADSIDQIAEWGFVSKLDERVLTAGLEPIIEWWKNNISNNNVLQDQSIQPIAISEQSPSSMVDKSDYFSQPPPYTSLQNSVIGQLIISVQRAHGLDGNRFPFKNNPFAVVECNHQRYATNVHDKGGKSPTWAIDGPFSFNIYTTDDKVNMWVLDKNVFRNRGKLLGSSEVSVKFLLDQDQGQSEKWLPLHRKDGSPGGQVLLAIEFISDCPPPYNG</sequence>
<dbReference type="Proteomes" id="UP000682733">
    <property type="component" value="Unassembled WGS sequence"/>
</dbReference>
<dbReference type="PROSITE" id="PS50004">
    <property type="entry name" value="C2"/>
    <property type="match status" value="1"/>
</dbReference>
<dbReference type="EMBL" id="CAJNOQ010007597">
    <property type="protein sequence ID" value="CAF1173396.1"/>
    <property type="molecule type" value="Genomic_DNA"/>
</dbReference>
<dbReference type="OrthoDB" id="158071at2759"/>
<evidence type="ECO:0000313" key="6">
    <source>
        <dbReference type="Proteomes" id="UP000663829"/>
    </source>
</evidence>
<dbReference type="EMBL" id="CAJOBA010007027">
    <property type="protein sequence ID" value="CAF3790486.1"/>
    <property type="molecule type" value="Genomic_DNA"/>
</dbReference>
<dbReference type="InterPro" id="IPR035892">
    <property type="entry name" value="C2_domain_sf"/>
</dbReference>
<dbReference type="Proteomes" id="UP000681722">
    <property type="component" value="Unassembled WGS sequence"/>
</dbReference>
<dbReference type="PANTHER" id="PTHR47052">
    <property type="entry name" value="CONSERVED SERINE PROLINE-RICH PROTEIN (AFU_ORTHOLOGUE AFUA_2G01790)"/>
    <property type="match status" value="1"/>
</dbReference>
<protein>
    <recommendedName>
        <fullName evidence="1">C2 domain-containing protein</fullName>
    </recommendedName>
</protein>
<dbReference type="SUPFAM" id="SSF49562">
    <property type="entry name" value="C2 domain (Calcium/lipid-binding domain, CaLB)"/>
    <property type="match status" value="1"/>
</dbReference>
<name>A0A814U939_9BILA</name>
<dbReference type="EMBL" id="CAJNOK010007015">
    <property type="protein sequence ID" value="CAF1021790.1"/>
    <property type="molecule type" value="Genomic_DNA"/>
</dbReference>
<evidence type="ECO:0000313" key="5">
    <source>
        <dbReference type="EMBL" id="CAF3937286.1"/>
    </source>
</evidence>
<comment type="caution">
    <text evidence="3">The sequence shown here is derived from an EMBL/GenBank/DDBJ whole genome shotgun (WGS) entry which is preliminary data.</text>
</comment>
<dbReference type="EMBL" id="CAJOBC010007598">
    <property type="protein sequence ID" value="CAF3937286.1"/>
    <property type="molecule type" value="Genomic_DNA"/>
</dbReference>
<dbReference type="Proteomes" id="UP000677228">
    <property type="component" value="Unassembled WGS sequence"/>
</dbReference>
<gene>
    <name evidence="3" type="ORF">GPM918_LOCUS22306</name>
    <name evidence="2" type="ORF">OVA965_LOCUS15542</name>
    <name evidence="5" type="ORF">SRO942_LOCUS22305</name>
    <name evidence="4" type="ORF">TMI583_LOCUS15553</name>
</gene>